<dbReference type="AlphaFoldDB" id="A0A8G2F1E5"/>
<name>A0A8G2F1E5_9BACT</name>
<dbReference type="EMBL" id="FNVS01000008">
    <property type="protein sequence ID" value="SEF86478.1"/>
    <property type="molecule type" value="Genomic_DNA"/>
</dbReference>
<proteinExistence type="predicted"/>
<reference evidence="1 2" key="1">
    <citation type="submission" date="2016-10" db="EMBL/GenBank/DDBJ databases">
        <authorList>
            <person name="Varghese N."/>
            <person name="Submissions S."/>
        </authorList>
    </citation>
    <scope>NUCLEOTIDE SEQUENCE [LARGE SCALE GENOMIC DNA]</scope>
    <source>
        <strain evidence="1 2">DSM 29073</strain>
    </source>
</reference>
<keyword evidence="2" id="KW-1185">Reference proteome</keyword>
<dbReference type="RefSeq" id="WP_103983312.1">
    <property type="nucleotide sequence ID" value="NZ_FNVS01000008.1"/>
</dbReference>
<evidence type="ECO:0000313" key="2">
    <source>
        <dbReference type="Proteomes" id="UP000236725"/>
    </source>
</evidence>
<sequence length="147" mass="16617">MNAEIFIALCDHLEKEVPELRWIDEDEGQLNTAADIRPAVDFPCCLVDIQYPSCQDENETEQLVTANITLRIGFQPAGETNSKAPEAVRRKALERLDIIEKIQNCMQGWTAEEIISPVSRKSARSTVQANKVKVYTIVYGTTFMELQ</sequence>
<gene>
    <name evidence="1" type="ORF">SAMN05444001_108120</name>
</gene>
<organism evidence="1 2">
    <name type="scientific">Parabacteroides chinchillae</name>
    <dbReference type="NCBI Taxonomy" id="871327"/>
    <lineage>
        <taxon>Bacteria</taxon>
        <taxon>Pseudomonadati</taxon>
        <taxon>Bacteroidota</taxon>
        <taxon>Bacteroidia</taxon>
        <taxon>Bacteroidales</taxon>
        <taxon>Tannerellaceae</taxon>
        <taxon>Parabacteroides</taxon>
    </lineage>
</organism>
<accession>A0A8G2F1E5</accession>
<dbReference type="Proteomes" id="UP000236725">
    <property type="component" value="Unassembled WGS sequence"/>
</dbReference>
<evidence type="ECO:0000313" key="1">
    <source>
        <dbReference type="EMBL" id="SEF86478.1"/>
    </source>
</evidence>
<comment type="caution">
    <text evidence="1">The sequence shown here is derived from an EMBL/GenBank/DDBJ whole genome shotgun (WGS) entry which is preliminary data.</text>
</comment>
<protein>
    <submittedName>
        <fullName evidence="1">Uncharacterized protein</fullName>
    </submittedName>
</protein>